<dbReference type="Proteomes" id="UP001429100">
    <property type="component" value="Unassembled WGS sequence"/>
</dbReference>
<dbReference type="EMBL" id="JTAI01000007">
    <property type="protein sequence ID" value="PPS97769.1"/>
    <property type="molecule type" value="Genomic_DNA"/>
</dbReference>
<dbReference type="AlphaFoldDB" id="A0A0S4TGB8"/>
<sequence>MSYSNNANQITCQCGKQDRLLPALPQSSNSRMMRMIQQQGCGCMTPSSLNNNQNYYFDNQSNISGCLFCQRLQHCCICDFSRRTGTGMMNQGNMFCSCCTCPMQQQFPSCQCGTNYFNTQHSNPVTPQQAQITEITNSNNGTMNGNVVGNGLDNTIPNNSTPGNVLVSTNLNSIQNQGQQITTQSELLNLKNTSINPEMINIALSGQTPESLSISIDSKGVITLGVNNHPAPVSNIPTTTNSNEESRNRIRNALGDRH</sequence>
<keyword evidence="3" id="KW-1185">Reference proteome</keyword>
<reference evidence="1" key="2">
    <citation type="submission" date="2015-08" db="EMBL/GenBank/DDBJ databases">
        <authorList>
            <person name="Babu N.S."/>
            <person name="Beckwith C.J."/>
            <person name="Beseler K.G."/>
            <person name="Brison A."/>
            <person name="Carone J.V."/>
            <person name="Caskin T.P."/>
            <person name="Diamond M."/>
            <person name="Durham M.E."/>
            <person name="Foxe J.M."/>
            <person name="Go M."/>
            <person name="Henderson B.A."/>
            <person name="Jones I.B."/>
            <person name="McGettigan J.A."/>
            <person name="Micheletti S.J."/>
            <person name="Nasrallah M.E."/>
            <person name="Ortiz D."/>
            <person name="Piller C.R."/>
            <person name="Privatt S.R."/>
            <person name="Schneider S.L."/>
            <person name="Sharp S."/>
            <person name="Smith T.C."/>
            <person name="Stanton J.D."/>
            <person name="Ullery H.E."/>
            <person name="Wilson R.J."/>
            <person name="Serrano M.G."/>
            <person name="Buck G."/>
            <person name="Lee V."/>
            <person name="Wang Y."/>
            <person name="Carvalho R."/>
            <person name="Voegtly L."/>
            <person name="Shi R."/>
            <person name="Duckworth R."/>
            <person name="Johnson A."/>
            <person name="Loviza R."/>
            <person name="Walstead R."/>
            <person name="Shah Z."/>
            <person name="Kiflezghi M."/>
            <person name="Wade K."/>
            <person name="Ball S.L."/>
            <person name="Bradley K.W."/>
            <person name="Asai D.J."/>
            <person name="Bowman C.A."/>
            <person name="Russell D.A."/>
            <person name="Pope W.H."/>
            <person name="Jacobs-Sera D."/>
            <person name="Hendrix R.W."/>
            <person name="Hatfull G.F."/>
        </authorList>
    </citation>
    <scope>NUCLEOTIDE SEQUENCE [LARGE SCALE GENOMIC DNA]</scope>
</reference>
<dbReference type="OrthoDB" id="340843at2759"/>
<evidence type="ECO:0000313" key="3">
    <source>
        <dbReference type="Proteomes" id="UP001429100"/>
    </source>
</evidence>
<name>A0A0S4TGB8_CRYHO</name>
<accession>A0A0S4TGB8</accession>
<organism evidence="1">
    <name type="scientific">Cryptosporidium hominis</name>
    <dbReference type="NCBI Taxonomy" id="237895"/>
    <lineage>
        <taxon>Eukaryota</taxon>
        <taxon>Sar</taxon>
        <taxon>Alveolata</taxon>
        <taxon>Apicomplexa</taxon>
        <taxon>Conoidasida</taxon>
        <taxon>Coccidia</taxon>
        <taxon>Eucoccidiorida</taxon>
        <taxon>Eimeriorina</taxon>
        <taxon>Cryptosporidiidae</taxon>
        <taxon>Cryptosporidium</taxon>
    </lineage>
</organism>
<protein>
    <submittedName>
        <fullName evidence="1">Uncharacterized protein</fullName>
    </submittedName>
</protein>
<reference evidence="2 3" key="1">
    <citation type="submission" date="2014-11" db="EMBL/GenBank/DDBJ databases">
        <title>Comparative genomic analysis of Cryptosporidium hominis reveals occurrence of genetic recombination in virulent subtypes.</title>
        <authorList>
            <person name="Guo Y."/>
            <person name="Tang K."/>
            <person name="Frace M."/>
            <person name="Li N."/>
            <person name="Roellig D.M."/>
            <person name="Sammons S."/>
            <person name="Knipe K."/>
            <person name="Rowe L."/>
            <person name="Feng Y."/>
            <person name="Xiao L."/>
        </authorList>
    </citation>
    <scope>NUCLEOTIDE SEQUENCE [LARGE SCALE GENOMIC DNA]</scope>
    <source>
        <strain evidence="2">30976</strain>
    </source>
</reference>
<dbReference type="VEuPathDB" id="CryptoDB:Chro.60100"/>
<proteinExistence type="predicted"/>
<dbReference type="VEuPathDB" id="CryptoDB:ChTU502y2012_406g0125"/>
<dbReference type="EMBL" id="LN877952">
    <property type="protein sequence ID" value="CUV06504.1"/>
    <property type="molecule type" value="Genomic_DNA"/>
</dbReference>
<dbReference type="VEuPathDB" id="CryptoDB:GY17_00000076"/>
<gene>
    <name evidence="1" type="ORF">CHUDEA6_770</name>
    <name evidence="2" type="ORF">GY17_00000076</name>
</gene>
<evidence type="ECO:0000313" key="1">
    <source>
        <dbReference type="EMBL" id="CUV06504.1"/>
    </source>
</evidence>
<reference evidence="2 3" key="3">
    <citation type="submission" date="2017-10" db="EMBL/GenBank/DDBJ databases">
        <title>Consistent, comparative and evidence-based genome annotation and re-annotation for the closely-related species, Cryptosporidium parvum, C. hominis and C. tyzzeri.</title>
        <authorList>
            <person name="Baptista R.P."/>
            <person name="Li Y."/>
            <person name="Sateriale A."/>
            <person name="Striepen B."/>
            <person name="Kissinger J.C."/>
        </authorList>
    </citation>
    <scope>NUCLEOTIDE SEQUENCE [LARGE SCALE GENOMIC DNA]</scope>
    <source>
        <strain evidence="2">30976</strain>
    </source>
</reference>
<evidence type="ECO:0000313" key="2">
    <source>
        <dbReference type="EMBL" id="PPS97769.1"/>
    </source>
</evidence>
<dbReference type="Proteomes" id="UP000199752">
    <property type="component" value="Chromosome 6"/>
</dbReference>
<dbReference type="VEuPathDB" id="CryptoDB:CHUDEA6_770"/>